<gene>
    <name evidence="1" type="ORF">ONB1V03_LOCUS19618</name>
</gene>
<evidence type="ECO:0000313" key="1">
    <source>
        <dbReference type="EMBL" id="CAD7663058.1"/>
    </source>
</evidence>
<protein>
    <submittedName>
        <fullName evidence="1">Uncharacterized protein</fullName>
    </submittedName>
</protein>
<evidence type="ECO:0000313" key="2">
    <source>
        <dbReference type="Proteomes" id="UP000728032"/>
    </source>
</evidence>
<reference evidence="1" key="1">
    <citation type="submission" date="2020-11" db="EMBL/GenBank/DDBJ databases">
        <authorList>
            <person name="Tran Van P."/>
        </authorList>
    </citation>
    <scope>NUCLEOTIDE SEQUENCE</scope>
</reference>
<name>A0A7R9MNC3_9ACAR</name>
<accession>A0A7R9MNC3</accession>
<proteinExistence type="predicted"/>
<organism evidence="1">
    <name type="scientific">Oppiella nova</name>
    <dbReference type="NCBI Taxonomy" id="334625"/>
    <lineage>
        <taxon>Eukaryota</taxon>
        <taxon>Metazoa</taxon>
        <taxon>Ecdysozoa</taxon>
        <taxon>Arthropoda</taxon>
        <taxon>Chelicerata</taxon>
        <taxon>Arachnida</taxon>
        <taxon>Acari</taxon>
        <taxon>Acariformes</taxon>
        <taxon>Sarcoptiformes</taxon>
        <taxon>Oribatida</taxon>
        <taxon>Brachypylina</taxon>
        <taxon>Oppioidea</taxon>
        <taxon>Oppiidae</taxon>
        <taxon>Oppiella</taxon>
    </lineage>
</organism>
<dbReference type="Proteomes" id="UP000728032">
    <property type="component" value="Unassembled WGS sequence"/>
</dbReference>
<dbReference type="EMBL" id="OC945475">
    <property type="protein sequence ID" value="CAD7663058.1"/>
    <property type="molecule type" value="Genomic_DNA"/>
</dbReference>
<dbReference type="AlphaFoldDB" id="A0A7R9MNC3"/>
<sequence length="79" mass="8795">MIGCVLPNVFSTKMIPQELHRKSYIPVPRDYVRLSVRTVGVEGRTSVYPSHRCQQVLLGCVAILSIIIGVDLGPKVILY</sequence>
<dbReference type="EMBL" id="CAJPVJ010030650">
    <property type="protein sequence ID" value="CAG2180195.1"/>
    <property type="molecule type" value="Genomic_DNA"/>
</dbReference>
<keyword evidence="2" id="KW-1185">Reference proteome</keyword>